<dbReference type="Gene3D" id="2.10.109.10">
    <property type="entry name" value="Umud Fragment, subunit A"/>
    <property type="match status" value="1"/>
</dbReference>
<reference evidence="8" key="1">
    <citation type="submission" date="2025-08" db="UniProtKB">
        <authorList>
            <consortium name="RefSeq"/>
        </authorList>
    </citation>
    <scope>IDENTIFICATION</scope>
</reference>
<dbReference type="RefSeq" id="XP_021807135.1">
    <property type="nucleotide sequence ID" value="XM_021951443.1"/>
</dbReference>
<name>A0A6P5RQJ7_PRUAV</name>
<dbReference type="InterPro" id="IPR019756">
    <property type="entry name" value="Pept_S26A_signal_pept_1_Ser-AS"/>
</dbReference>
<dbReference type="KEGG" id="pavi:110751023"/>
<evidence type="ECO:0000256" key="4">
    <source>
        <dbReference type="PROSITE-ProRule" id="PRU00708"/>
    </source>
</evidence>
<organism evidence="7 8">
    <name type="scientific">Prunus avium</name>
    <name type="common">Cherry</name>
    <name type="synonym">Cerasus avium</name>
    <dbReference type="NCBI Taxonomy" id="42229"/>
    <lineage>
        <taxon>Eukaryota</taxon>
        <taxon>Viridiplantae</taxon>
        <taxon>Streptophyta</taxon>
        <taxon>Embryophyta</taxon>
        <taxon>Tracheophyta</taxon>
        <taxon>Spermatophyta</taxon>
        <taxon>Magnoliopsida</taxon>
        <taxon>eudicotyledons</taxon>
        <taxon>Gunneridae</taxon>
        <taxon>Pentapetalae</taxon>
        <taxon>rosids</taxon>
        <taxon>fabids</taxon>
        <taxon>Rosales</taxon>
        <taxon>Rosaceae</taxon>
        <taxon>Amygdaloideae</taxon>
        <taxon>Amygdaleae</taxon>
        <taxon>Prunus</taxon>
    </lineage>
</organism>
<feature type="repeat" description="PPR" evidence="4">
    <location>
        <begin position="9"/>
        <end position="43"/>
    </location>
</feature>
<accession>A0A6P5RQJ7</accession>
<evidence type="ECO:0000256" key="2">
    <source>
        <dbReference type="ARBA" id="ARBA00022737"/>
    </source>
</evidence>
<feature type="repeat" description="PPR" evidence="4">
    <location>
        <begin position="44"/>
        <end position="78"/>
    </location>
</feature>
<feature type="domain" description="Peptidase S26" evidence="6">
    <location>
        <begin position="266"/>
        <end position="324"/>
    </location>
</feature>
<dbReference type="PROSITE" id="PS51375">
    <property type="entry name" value="PPR"/>
    <property type="match status" value="3"/>
</dbReference>
<dbReference type="GO" id="GO:0006465">
    <property type="term" value="P:signal peptide processing"/>
    <property type="evidence" value="ECO:0007669"/>
    <property type="project" value="InterPro"/>
</dbReference>
<evidence type="ECO:0000256" key="3">
    <source>
        <dbReference type="ARBA" id="ARBA00022801"/>
    </source>
</evidence>
<evidence type="ECO:0000313" key="7">
    <source>
        <dbReference type="Proteomes" id="UP000515124"/>
    </source>
</evidence>
<keyword evidence="2" id="KW-0677">Repeat</keyword>
<evidence type="ECO:0000256" key="1">
    <source>
        <dbReference type="ARBA" id="ARBA00022670"/>
    </source>
</evidence>
<keyword evidence="1" id="KW-0645">Protease</keyword>
<dbReference type="PROSITE" id="PS00501">
    <property type="entry name" value="SPASE_I_1"/>
    <property type="match status" value="1"/>
</dbReference>
<feature type="compositionally biased region" description="Gly residues" evidence="5">
    <location>
        <begin position="226"/>
        <end position="241"/>
    </location>
</feature>
<dbReference type="InterPro" id="IPR011990">
    <property type="entry name" value="TPR-like_helical_dom_sf"/>
</dbReference>
<dbReference type="InterPro" id="IPR019533">
    <property type="entry name" value="Peptidase_S26"/>
</dbReference>
<dbReference type="Pfam" id="PF13041">
    <property type="entry name" value="PPR_2"/>
    <property type="match status" value="1"/>
</dbReference>
<dbReference type="GO" id="GO:0016020">
    <property type="term" value="C:membrane"/>
    <property type="evidence" value="ECO:0007669"/>
    <property type="project" value="InterPro"/>
</dbReference>
<dbReference type="GO" id="GO:0004252">
    <property type="term" value="F:serine-type endopeptidase activity"/>
    <property type="evidence" value="ECO:0007669"/>
    <property type="project" value="InterPro"/>
</dbReference>
<dbReference type="CDD" id="cd06530">
    <property type="entry name" value="S26_SPase_I"/>
    <property type="match status" value="1"/>
</dbReference>
<gene>
    <name evidence="8" type="primary">LOC110751023</name>
</gene>
<dbReference type="GeneID" id="110751023"/>
<evidence type="ECO:0000259" key="6">
    <source>
        <dbReference type="Pfam" id="PF10502"/>
    </source>
</evidence>
<dbReference type="NCBIfam" id="TIGR00756">
    <property type="entry name" value="PPR"/>
    <property type="match status" value="3"/>
</dbReference>
<dbReference type="PANTHER" id="PTHR47931:SF2">
    <property type="entry name" value="OS01G0228400 PROTEIN"/>
    <property type="match status" value="1"/>
</dbReference>
<protein>
    <submittedName>
        <fullName evidence="8">Pentatricopeptide repeat-containing protein At1g05670, mitochondrial-like</fullName>
    </submittedName>
</protein>
<feature type="repeat" description="PPR" evidence="4">
    <location>
        <begin position="79"/>
        <end position="113"/>
    </location>
</feature>
<dbReference type="Proteomes" id="UP000515124">
    <property type="component" value="Unplaced"/>
</dbReference>
<dbReference type="InterPro" id="IPR002885">
    <property type="entry name" value="PPR_rpt"/>
</dbReference>
<feature type="region of interest" description="Disordered" evidence="5">
    <location>
        <begin position="221"/>
        <end position="250"/>
    </location>
</feature>
<proteinExistence type="predicted"/>
<dbReference type="AlphaFoldDB" id="A0A6P5RQJ7"/>
<keyword evidence="7" id="KW-1185">Reference proteome</keyword>
<evidence type="ECO:0000256" key="5">
    <source>
        <dbReference type="SAM" id="MobiDB-lite"/>
    </source>
</evidence>
<sequence>MEEFGMKPDVITFSTIMDAWSSAGLMEKCQEVFNDMIKADIEPDIHAFSILAKGYVRAGEPGKAESVMISMGNYGVHPNVVIFTTIMSGWCTAGKMEHAWSIYEKIAVDSVAAYTSISIGVPSDCASQSVGNYAKNLQIECIASLRQRERKRCSLYVSPIQNPNFNHTHFSTPIKIPNYTVLNLHPLSRTHFTPSIKTANNKTHFKKLACNALKDSGEETKAVWDRGGGGDDGGGGGGGDGGGDDEQVEKKRGPLPEWLNITNDDAKTVFAAIAVSLAFRSFIAEPRYIPSLSMYPTLDVGDRIVAEKVIQFLLEECKMTIILFQVYNTIY</sequence>
<evidence type="ECO:0000313" key="8">
    <source>
        <dbReference type="RefSeq" id="XP_021807135.1"/>
    </source>
</evidence>
<dbReference type="InterPro" id="IPR036286">
    <property type="entry name" value="LexA/Signal_pep-like_sf"/>
</dbReference>
<dbReference type="Gene3D" id="1.25.40.10">
    <property type="entry name" value="Tetratricopeptide repeat domain"/>
    <property type="match status" value="1"/>
</dbReference>
<dbReference type="Pfam" id="PF10502">
    <property type="entry name" value="Peptidase_S26"/>
    <property type="match status" value="1"/>
</dbReference>
<dbReference type="SUPFAM" id="SSF51306">
    <property type="entry name" value="LexA/Signal peptidase"/>
    <property type="match status" value="1"/>
</dbReference>
<dbReference type="Pfam" id="PF12854">
    <property type="entry name" value="PPR_1"/>
    <property type="match status" value="1"/>
</dbReference>
<dbReference type="PANTHER" id="PTHR47931">
    <property type="entry name" value="OS01G0228400 PROTEIN"/>
    <property type="match status" value="1"/>
</dbReference>
<keyword evidence="3" id="KW-0378">Hydrolase</keyword>